<protein>
    <recommendedName>
        <fullName evidence="2 6">peptidylprolyl isomerase</fullName>
        <ecNumber evidence="2 6">5.2.1.8</ecNumber>
    </recommendedName>
</protein>
<dbReference type="OrthoDB" id="1902587at2759"/>
<dbReference type="GO" id="GO:0003755">
    <property type="term" value="F:peptidyl-prolyl cis-trans isomerase activity"/>
    <property type="evidence" value="ECO:0007669"/>
    <property type="project" value="UniProtKB-KW"/>
</dbReference>
<dbReference type="PROSITE" id="PS50059">
    <property type="entry name" value="FKBP_PPIASE"/>
    <property type="match status" value="1"/>
</dbReference>
<comment type="caution">
    <text evidence="8">The sequence shown here is derived from an EMBL/GenBank/DDBJ whole genome shotgun (WGS) entry which is preliminary data.</text>
</comment>
<dbReference type="Proteomes" id="UP000612746">
    <property type="component" value="Unassembled WGS sequence"/>
</dbReference>
<dbReference type="InterPro" id="IPR046357">
    <property type="entry name" value="PPIase_dom_sf"/>
</dbReference>
<evidence type="ECO:0000313" key="9">
    <source>
        <dbReference type="Proteomes" id="UP000612746"/>
    </source>
</evidence>
<dbReference type="InterPro" id="IPR001179">
    <property type="entry name" value="PPIase_FKBP_dom"/>
</dbReference>
<comment type="similarity">
    <text evidence="5">Belongs to the FKBP-type PPIase family. FKBP1 subfamily.</text>
</comment>
<dbReference type="Gene3D" id="3.10.50.40">
    <property type="match status" value="1"/>
</dbReference>
<dbReference type="FunFam" id="3.10.50.40:FF:000025">
    <property type="entry name" value="Peptidylprolyl isomerase"/>
    <property type="match status" value="1"/>
</dbReference>
<evidence type="ECO:0000256" key="3">
    <source>
        <dbReference type="ARBA" id="ARBA00023110"/>
    </source>
</evidence>
<evidence type="ECO:0000256" key="6">
    <source>
        <dbReference type="PROSITE-ProRule" id="PRU00277"/>
    </source>
</evidence>
<name>A0A8H7Q059_9FUNG</name>
<gene>
    <name evidence="8" type="ORF">INT44_005593</name>
</gene>
<dbReference type="PANTHER" id="PTHR10516:SF443">
    <property type="entry name" value="FK506-BINDING PROTEIN 59-RELATED"/>
    <property type="match status" value="1"/>
</dbReference>
<keyword evidence="9" id="KW-1185">Reference proteome</keyword>
<accession>A0A8H7Q059</accession>
<organism evidence="8 9">
    <name type="scientific">Umbelopsis vinacea</name>
    <dbReference type="NCBI Taxonomy" id="44442"/>
    <lineage>
        <taxon>Eukaryota</taxon>
        <taxon>Fungi</taxon>
        <taxon>Fungi incertae sedis</taxon>
        <taxon>Mucoromycota</taxon>
        <taxon>Mucoromycotina</taxon>
        <taxon>Umbelopsidomycetes</taxon>
        <taxon>Umbelopsidales</taxon>
        <taxon>Umbelopsidaceae</taxon>
        <taxon>Umbelopsis</taxon>
    </lineage>
</organism>
<evidence type="ECO:0000256" key="1">
    <source>
        <dbReference type="ARBA" id="ARBA00000971"/>
    </source>
</evidence>
<feature type="domain" description="PPIase FKBP-type" evidence="7">
    <location>
        <begin position="20"/>
        <end position="108"/>
    </location>
</feature>
<proteinExistence type="inferred from homology"/>
<reference evidence="8" key="1">
    <citation type="submission" date="2020-12" db="EMBL/GenBank/DDBJ databases">
        <title>Metabolic potential, ecology and presence of endohyphal bacteria is reflected in genomic diversity of Mucoromycotina.</title>
        <authorList>
            <person name="Muszewska A."/>
            <person name="Okrasinska A."/>
            <person name="Steczkiewicz K."/>
            <person name="Drgas O."/>
            <person name="Orlowska M."/>
            <person name="Perlinska-Lenart U."/>
            <person name="Aleksandrzak-Piekarczyk T."/>
            <person name="Szatraj K."/>
            <person name="Zielenkiewicz U."/>
            <person name="Pilsyk S."/>
            <person name="Malc E."/>
            <person name="Mieczkowski P."/>
            <person name="Kruszewska J.S."/>
            <person name="Biernat P."/>
            <person name="Pawlowska J."/>
        </authorList>
    </citation>
    <scope>NUCLEOTIDE SEQUENCE</scope>
    <source>
        <strain evidence="8">WA0000051536</strain>
    </source>
</reference>
<comment type="catalytic activity">
    <reaction evidence="1 6">
        <text>[protein]-peptidylproline (omega=180) = [protein]-peptidylproline (omega=0)</text>
        <dbReference type="Rhea" id="RHEA:16237"/>
        <dbReference type="Rhea" id="RHEA-COMP:10747"/>
        <dbReference type="Rhea" id="RHEA-COMP:10748"/>
        <dbReference type="ChEBI" id="CHEBI:83833"/>
        <dbReference type="ChEBI" id="CHEBI:83834"/>
        <dbReference type="EC" id="5.2.1.8"/>
    </reaction>
</comment>
<evidence type="ECO:0000256" key="4">
    <source>
        <dbReference type="ARBA" id="ARBA00023235"/>
    </source>
</evidence>
<dbReference type="Pfam" id="PF00254">
    <property type="entry name" value="FKBP_C"/>
    <property type="match status" value="1"/>
</dbReference>
<keyword evidence="3 6" id="KW-0697">Rotamase</keyword>
<evidence type="ECO:0000256" key="5">
    <source>
        <dbReference type="ARBA" id="ARBA00038106"/>
    </source>
</evidence>
<dbReference type="PANTHER" id="PTHR10516">
    <property type="entry name" value="PEPTIDYL-PROLYL CIS-TRANS ISOMERASE"/>
    <property type="match status" value="1"/>
</dbReference>
<dbReference type="SUPFAM" id="SSF54534">
    <property type="entry name" value="FKBP-like"/>
    <property type="match status" value="1"/>
</dbReference>
<dbReference type="GO" id="GO:0005737">
    <property type="term" value="C:cytoplasm"/>
    <property type="evidence" value="ECO:0007669"/>
    <property type="project" value="TreeGrafter"/>
</dbReference>
<keyword evidence="4 6" id="KW-0413">Isomerase</keyword>
<evidence type="ECO:0000256" key="2">
    <source>
        <dbReference type="ARBA" id="ARBA00013194"/>
    </source>
</evidence>
<sequence length="108" mass="11566">MGVTVETIKAGDGVNYPKKGDRVTIHYVGTLLDGTKFDSSRDRPDPFRCTIGVGQVIRGWDEGVPKISLGEVAKITATGDYAYGPSGFPGLIPPNATLVFEVELLQIN</sequence>
<evidence type="ECO:0000259" key="7">
    <source>
        <dbReference type="PROSITE" id="PS50059"/>
    </source>
</evidence>
<dbReference type="InterPro" id="IPR050689">
    <property type="entry name" value="FKBP-type_PPIase"/>
</dbReference>
<dbReference type="AlphaFoldDB" id="A0A8H7Q059"/>
<dbReference type="EC" id="5.2.1.8" evidence="2 6"/>
<evidence type="ECO:0000313" key="8">
    <source>
        <dbReference type="EMBL" id="KAG2182614.1"/>
    </source>
</evidence>
<dbReference type="EMBL" id="JAEPRA010000007">
    <property type="protein sequence ID" value="KAG2182614.1"/>
    <property type="molecule type" value="Genomic_DNA"/>
</dbReference>